<dbReference type="GO" id="GO:0003955">
    <property type="term" value="F:NAD(P)H dehydrogenase (quinone) activity"/>
    <property type="evidence" value="ECO:0007669"/>
    <property type="project" value="TreeGrafter"/>
</dbReference>
<accession>A0A831SRW5</accession>
<evidence type="ECO:0000256" key="1">
    <source>
        <dbReference type="ARBA" id="ARBA00023002"/>
    </source>
</evidence>
<organism evidence="3">
    <name type="scientific">Prosthecochloris aestuarii</name>
    <dbReference type="NCBI Taxonomy" id="1102"/>
    <lineage>
        <taxon>Bacteria</taxon>
        <taxon>Pseudomonadati</taxon>
        <taxon>Chlorobiota</taxon>
        <taxon>Chlorobiia</taxon>
        <taxon>Chlorobiales</taxon>
        <taxon>Chlorobiaceae</taxon>
        <taxon>Prosthecochloris</taxon>
    </lineage>
</organism>
<protein>
    <submittedName>
        <fullName evidence="3">NAD(P)H oxidoreductase</fullName>
    </submittedName>
</protein>
<gene>
    <name evidence="3" type="ORF">ENN50_04700</name>
</gene>
<sequence>LVLVHGWAFGSRGNALKGKWFGCVMTTGGSRESYSAEGFNRYTIRQLISPLEQVACLCKMNFLPPWVIHGTNSIRPEQILWEKDRYFAMLSRLSDGSFDPGSLAGLEYLNNFDVTEA</sequence>
<evidence type="ECO:0000259" key="2">
    <source>
        <dbReference type="Pfam" id="PF02525"/>
    </source>
</evidence>
<name>A0A831SRW5_PROAE</name>
<dbReference type="GO" id="GO:0009055">
    <property type="term" value="F:electron transfer activity"/>
    <property type="evidence" value="ECO:0007669"/>
    <property type="project" value="TreeGrafter"/>
</dbReference>
<dbReference type="InterPro" id="IPR046980">
    <property type="entry name" value="KefG/KefF"/>
</dbReference>
<dbReference type="Proteomes" id="UP000886335">
    <property type="component" value="Unassembled WGS sequence"/>
</dbReference>
<dbReference type="SUPFAM" id="SSF52218">
    <property type="entry name" value="Flavoproteins"/>
    <property type="match status" value="1"/>
</dbReference>
<feature type="non-terminal residue" evidence="3">
    <location>
        <position position="1"/>
    </location>
</feature>
<dbReference type="InterPro" id="IPR003680">
    <property type="entry name" value="Flavodoxin_fold"/>
</dbReference>
<dbReference type="InterPro" id="IPR029039">
    <property type="entry name" value="Flavoprotein-like_sf"/>
</dbReference>
<keyword evidence="1" id="KW-0560">Oxidoreductase</keyword>
<dbReference type="EMBL" id="DSBW01000107">
    <property type="protein sequence ID" value="HED30978.1"/>
    <property type="molecule type" value="Genomic_DNA"/>
</dbReference>
<comment type="caution">
    <text evidence="3">The sequence shown here is derived from an EMBL/GenBank/DDBJ whole genome shotgun (WGS) entry which is preliminary data.</text>
</comment>
<evidence type="ECO:0000313" key="3">
    <source>
        <dbReference type="EMBL" id="HED30978.1"/>
    </source>
</evidence>
<feature type="domain" description="Flavodoxin-like fold" evidence="2">
    <location>
        <begin position="2"/>
        <end position="81"/>
    </location>
</feature>
<dbReference type="Gene3D" id="3.40.50.360">
    <property type="match status" value="1"/>
</dbReference>
<dbReference type="GO" id="GO:0010181">
    <property type="term" value="F:FMN binding"/>
    <property type="evidence" value="ECO:0007669"/>
    <property type="project" value="TreeGrafter"/>
</dbReference>
<dbReference type="Pfam" id="PF02525">
    <property type="entry name" value="Flavodoxin_2"/>
    <property type="match status" value="1"/>
</dbReference>
<reference evidence="3" key="1">
    <citation type="journal article" date="2020" name="mSystems">
        <title>Genome- and Community-Level Interaction Insights into Carbon Utilization and Element Cycling Functions of Hydrothermarchaeota in Hydrothermal Sediment.</title>
        <authorList>
            <person name="Zhou Z."/>
            <person name="Liu Y."/>
            <person name="Xu W."/>
            <person name="Pan J."/>
            <person name="Luo Z.H."/>
            <person name="Li M."/>
        </authorList>
    </citation>
    <scope>NUCLEOTIDE SEQUENCE [LARGE SCALE GENOMIC DNA]</scope>
    <source>
        <strain evidence="3">SpSt-1181</strain>
    </source>
</reference>
<proteinExistence type="predicted"/>
<dbReference type="AlphaFoldDB" id="A0A831SRW5"/>
<dbReference type="PANTHER" id="PTHR47307:SF1">
    <property type="entry name" value="GLUTATHIONE-REGULATED POTASSIUM-EFFLUX SYSTEM ANCILLARY PROTEIN KEFG"/>
    <property type="match status" value="1"/>
</dbReference>
<dbReference type="PANTHER" id="PTHR47307">
    <property type="entry name" value="GLUTATHIONE-REGULATED POTASSIUM-EFFLUX SYSTEM ANCILLARY PROTEIN KEFG"/>
    <property type="match status" value="1"/>
</dbReference>